<evidence type="ECO:0000259" key="4">
    <source>
        <dbReference type="PROSITE" id="PS51175"/>
    </source>
</evidence>
<dbReference type="InterPro" id="IPR003343">
    <property type="entry name" value="Big_2"/>
</dbReference>
<dbReference type="CDD" id="cd08023">
    <property type="entry name" value="GH16_laminarinase_like"/>
    <property type="match status" value="1"/>
</dbReference>
<evidence type="ECO:0000313" key="7">
    <source>
        <dbReference type="Proteomes" id="UP000316778"/>
    </source>
</evidence>
<dbReference type="PANTHER" id="PTHR10963:SF55">
    <property type="entry name" value="GLYCOSIDE HYDROLASE FAMILY 16 PROTEIN"/>
    <property type="match status" value="1"/>
</dbReference>
<sequence>MRSIFTLLFLSTLLWNNQLFAQFRLIDDMEGNGPGSGQWIYNAGTNATGTVLFHEPNPAPSALNPSTHVAKFTKDTTCSPYMAAACTLPVPLDLSASSTFKMLVYSTVQEEVLFKLQPGSDYTQAVYLTYKVQQVNRWEEAVFNFTGINHRTDLNRITVQFIDGRRANGILYFDRILAPDPISINLTKINIPMGQEDGKAIEVKLYGDSFQPVLNPANWSTSPLPPGVTVGSILRVNDTTAHIILSGNSPANYSRTVFTLTVNGDELQNPEIPTYNATGSVVFDGNPAWTMIYNDEFDTDGLPDPAKWKVDPRPKGWTNSEEQVYTDTTHDNARVRNGHLVITGKKDFPTGNPDEPWSSARVISQGKMDFLYGKVEMRAKLPRARGSWPAFWLMPTHSSYGYWPSSGEIDIMEHVGNNFGKATCAVHTENKNWTNGGDLGGNEILPDLDTVYHVYGVEWWPDSLRFTHDGRAYYTYVNPHTDWRDWPFDKPFYVILNISIGGGLGGNIVDADWPDSMLVDYVRIYQKGLGTPVLDSVEILPAGVSVLPGKTQQFTAKMRDQNGHVLDSITPVWSITGNGNVITAGGLATINSSGVVTATATYDTVTLSGSVNVQARATNYKPVPARIEAEDYDNFNSSRPETTADTSGGLNMSYIGNQTWFEYDLDVPDSQAYRIRFRVAVNALSALTVIEDTTELATVQLPASGGWQKWITVTSAPIVLGQGQKTIRVQSNTGGWNFNWLEIVPASAHQVASVVIKPDSARVFTGETVQFNAWGYDADSNYIMLAPAPAWSVSGTGNQVSANGLLQADSVGQYTITATSGGLAGTAFAEVMTVPVFSRLEIMPDTVTVPLGASQQFTVKGYDQYGTPVPVRDTVYWSVSGSGNSISPDGLLTAGNTPGSFVIIARAGAISDTLEVVLAYTCTVNQRYEAESASSHASGPYKETTDDVDGGQHFAGITAGKWFAYSNLNVPSAGRYNIRLRVSTTAPAQIKIGHGGATFRIINVPSTNGEWQTISDTLTLPALSYTGVHAMSGSFRFNWFAIDNCAEASDEPVRIALTPDTAHLGAGDSYQFSATAYDAANQPVPVPSLVWGVGGANNTVDTTGLVTANATPGLYPVTASAAGLADTAWIMIYECSVNTRYEAESCAFRHSGPSLVATDDVSGAQHFTGLAAGHWFAYNTLNVPTAGLYRISFRVSSTAPAQVKVGHSSFNFGIIDIPSTGGQWQTITDTITLPALSYTGIHVVSGSFRFNWFTIDNCGTGGGQARSMLPALVQQEDAPGNEGDLKPGVYPNPTSGHILVVPGDHAYTLIKVFDIQGRLVLSWRMAPGEKRISKDISALPGGVYLLSLEGAHERKTMRIIKQ</sequence>
<dbReference type="SUPFAM" id="SSF49785">
    <property type="entry name" value="Galactose-binding domain-like"/>
    <property type="match status" value="3"/>
</dbReference>
<dbReference type="Pfam" id="PF18962">
    <property type="entry name" value="Por_Secre_tail"/>
    <property type="match status" value="1"/>
</dbReference>
<feature type="signal peptide" evidence="3">
    <location>
        <begin position="1"/>
        <end position="21"/>
    </location>
</feature>
<dbReference type="SMART" id="SM00635">
    <property type="entry name" value="BID_2"/>
    <property type="match status" value="3"/>
</dbReference>
<dbReference type="InterPro" id="IPR026444">
    <property type="entry name" value="Secre_tail"/>
</dbReference>
<dbReference type="InterPro" id="IPR000757">
    <property type="entry name" value="Beta-glucanase-like"/>
</dbReference>
<evidence type="ECO:0000256" key="1">
    <source>
        <dbReference type="ARBA" id="ARBA00006865"/>
    </source>
</evidence>
<comment type="caution">
    <text evidence="6">The sequence shown here is derived from an EMBL/GenBank/DDBJ whole genome shotgun (WGS) entry which is preliminary data.</text>
</comment>
<feature type="chain" id="PRO_5022169047" evidence="3">
    <location>
        <begin position="22"/>
        <end position="1362"/>
    </location>
</feature>
<name>A0A562T6X4_CHIJA</name>
<protein>
    <submittedName>
        <fullName evidence="6">Putative secreted protein (Por secretion system target)</fullName>
    </submittedName>
</protein>
<dbReference type="InterPro" id="IPR008979">
    <property type="entry name" value="Galactose-bd-like_sf"/>
</dbReference>
<dbReference type="Pfam" id="PF00722">
    <property type="entry name" value="Glyco_hydro_16"/>
    <property type="match status" value="1"/>
</dbReference>
<dbReference type="InterPro" id="IPR013320">
    <property type="entry name" value="ConA-like_dom_sf"/>
</dbReference>
<dbReference type="Proteomes" id="UP000316778">
    <property type="component" value="Unassembled WGS sequence"/>
</dbReference>
<dbReference type="GO" id="GO:0030246">
    <property type="term" value="F:carbohydrate binding"/>
    <property type="evidence" value="ECO:0007669"/>
    <property type="project" value="InterPro"/>
</dbReference>
<feature type="domain" description="CBM6" evidence="4">
    <location>
        <begin position="926"/>
        <end position="1043"/>
    </location>
</feature>
<feature type="domain" description="CBM6" evidence="4">
    <location>
        <begin position="1139"/>
        <end position="1256"/>
    </location>
</feature>
<reference evidence="6 7" key="1">
    <citation type="journal article" date="2013" name="Stand. Genomic Sci.">
        <title>Genomic Encyclopedia of Type Strains, Phase I: The one thousand microbial genomes (KMG-I) project.</title>
        <authorList>
            <person name="Kyrpides N.C."/>
            <person name="Woyke T."/>
            <person name="Eisen J.A."/>
            <person name="Garrity G."/>
            <person name="Lilburn T.G."/>
            <person name="Beck B.J."/>
            <person name="Whitman W.B."/>
            <person name="Hugenholtz P."/>
            <person name="Klenk H.P."/>
        </authorList>
    </citation>
    <scope>NUCLEOTIDE SEQUENCE [LARGE SCALE GENOMIC DNA]</scope>
    <source>
        <strain evidence="6 7">DSM 13484</strain>
    </source>
</reference>
<dbReference type="PROSITE" id="PS51175">
    <property type="entry name" value="CBM6"/>
    <property type="match status" value="3"/>
</dbReference>
<feature type="domain" description="GH16" evidence="5">
    <location>
        <begin position="265"/>
        <end position="530"/>
    </location>
</feature>
<evidence type="ECO:0000256" key="2">
    <source>
        <dbReference type="ARBA" id="ARBA00022729"/>
    </source>
</evidence>
<dbReference type="PROSITE" id="PS51762">
    <property type="entry name" value="GH16_2"/>
    <property type="match status" value="1"/>
</dbReference>
<evidence type="ECO:0000259" key="5">
    <source>
        <dbReference type="PROSITE" id="PS51762"/>
    </source>
</evidence>
<dbReference type="PANTHER" id="PTHR10963">
    <property type="entry name" value="GLYCOSYL HYDROLASE-RELATED"/>
    <property type="match status" value="1"/>
</dbReference>
<dbReference type="SUPFAM" id="SSF49899">
    <property type="entry name" value="Concanavalin A-like lectins/glucanases"/>
    <property type="match status" value="1"/>
</dbReference>
<keyword evidence="7" id="KW-1185">Reference proteome</keyword>
<dbReference type="CDD" id="cd04080">
    <property type="entry name" value="CBM6_cellulase-like"/>
    <property type="match status" value="1"/>
</dbReference>
<dbReference type="GO" id="GO:0005975">
    <property type="term" value="P:carbohydrate metabolic process"/>
    <property type="evidence" value="ECO:0007669"/>
    <property type="project" value="InterPro"/>
</dbReference>
<dbReference type="RefSeq" id="WP_145715412.1">
    <property type="nucleotide sequence ID" value="NZ_BAAAFY010000001.1"/>
</dbReference>
<dbReference type="InterPro" id="IPR050546">
    <property type="entry name" value="Glycosyl_Hydrlase_16"/>
</dbReference>
<dbReference type="InterPro" id="IPR005084">
    <property type="entry name" value="CBM6"/>
</dbReference>
<dbReference type="OrthoDB" id="9809583at2"/>
<dbReference type="NCBIfam" id="TIGR04183">
    <property type="entry name" value="Por_Secre_tail"/>
    <property type="match status" value="1"/>
</dbReference>
<feature type="domain" description="CBM6" evidence="4">
    <location>
        <begin position="625"/>
        <end position="744"/>
    </location>
</feature>
<dbReference type="Gene3D" id="2.60.120.200">
    <property type="match status" value="1"/>
</dbReference>
<dbReference type="InterPro" id="IPR006584">
    <property type="entry name" value="Cellulose-bd_IV"/>
</dbReference>
<dbReference type="Pfam" id="PF03422">
    <property type="entry name" value="CBM_6"/>
    <property type="match status" value="3"/>
</dbReference>
<gene>
    <name evidence="6" type="ORF">LX66_3336</name>
</gene>
<dbReference type="GO" id="GO:0004553">
    <property type="term" value="F:hydrolase activity, hydrolyzing O-glycosyl compounds"/>
    <property type="evidence" value="ECO:0007669"/>
    <property type="project" value="InterPro"/>
</dbReference>
<dbReference type="Gene3D" id="2.60.40.1080">
    <property type="match status" value="3"/>
</dbReference>
<dbReference type="EMBL" id="VLLG01000003">
    <property type="protein sequence ID" value="TWI89242.1"/>
    <property type="molecule type" value="Genomic_DNA"/>
</dbReference>
<dbReference type="Gene3D" id="2.60.120.260">
    <property type="entry name" value="Galactose-binding domain-like"/>
    <property type="match status" value="3"/>
</dbReference>
<evidence type="ECO:0000256" key="3">
    <source>
        <dbReference type="SAM" id="SignalP"/>
    </source>
</evidence>
<organism evidence="6 7">
    <name type="scientific">Chitinophaga japonensis</name>
    <name type="common">Flexibacter japonensis</name>
    <dbReference type="NCBI Taxonomy" id="104662"/>
    <lineage>
        <taxon>Bacteria</taxon>
        <taxon>Pseudomonadati</taxon>
        <taxon>Bacteroidota</taxon>
        <taxon>Chitinophagia</taxon>
        <taxon>Chitinophagales</taxon>
        <taxon>Chitinophagaceae</taxon>
        <taxon>Chitinophaga</taxon>
    </lineage>
</organism>
<dbReference type="SMART" id="SM00606">
    <property type="entry name" value="CBD_IV"/>
    <property type="match status" value="3"/>
</dbReference>
<accession>A0A562T6X4</accession>
<evidence type="ECO:0000313" key="6">
    <source>
        <dbReference type="EMBL" id="TWI89242.1"/>
    </source>
</evidence>
<comment type="similarity">
    <text evidence="1">Belongs to the glycosyl hydrolase 16 family.</text>
</comment>
<proteinExistence type="inferred from homology"/>
<keyword evidence="2 3" id="KW-0732">Signal</keyword>